<feature type="chain" id="PRO_5003215441" evidence="2">
    <location>
        <begin position="21"/>
        <end position="97"/>
    </location>
</feature>
<keyword evidence="2" id="KW-0732">Signal</keyword>
<dbReference type="Gene3D" id="2.170.130.10">
    <property type="entry name" value="TonB-dependent receptor, plug domain"/>
    <property type="match status" value="1"/>
</dbReference>
<evidence type="ECO:0000256" key="2">
    <source>
        <dbReference type="SAM" id="SignalP"/>
    </source>
</evidence>
<keyword evidence="4" id="KW-1185">Reference proteome</keyword>
<dbReference type="EMBL" id="FQ670179">
    <property type="protein sequence ID" value="CBY82744.1"/>
    <property type="molecule type" value="Genomic_DNA"/>
</dbReference>
<dbReference type="GeneID" id="36133430"/>
<dbReference type="AlphaFoldDB" id="E7AAS3"/>
<feature type="signal peptide" evidence="2">
    <location>
        <begin position="1"/>
        <end position="20"/>
    </location>
</feature>
<protein>
    <submittedName>
        <fullName evidence="3">Iron-regulated outer membrane protein (FrpB)</fullName>
    </submittedName>
</protein>
<gene>
    <name evidence="3" type="primary">Frp</name>
    <name evidence="3" type="ordered locus">Hfelis_06600</name>
</gene>
<name>E7AAS3_HELFC</name>
<proteinExistence type="predicted"/>
<dbReference type="KEGG" id="hfe:HFELIS_06600"/>
<dbReference type="STRING" id="936155.HFELIS_06600"/>
<dbReference type="HOGENOM" id="CLU_2493610_0_0_7"/>
<dbReference type="RefSeq" id="WP_013469113.1">
    <property type="nucleotide sequence ID" value="NC_014810.2"/>
</dbReference>
<sequence>MTKISASLMAIIMCLSPLVALDQGIKKQASKPPKTHQKFEYNNTETIKHKELQQRQSNEPSDLFKTDASINVSSSSQTQLRGLSSDLARVSIDGAWQ</sequence>
<organism evidence="3 4">
    <name type="scientific">Helicobacter felis (strain ATCC 49179 / CCUG 28539 / NCTC 12436 / CS1)</name>
    <dbReference type="NCBI Taxonomy" id="936155"/>
    <lineage>
        <taxon>Bacteria</taxon>
        <taxon>Pseudomonadati</taxon>
        <taxon>Campylobacterota</taxon>
        <taxon>Epsilonproteobacteria</taxon>
        <taxon>Campylobacterales</taxon>
        <taxon>Helicobacteraceae</taxon>
        <taxon>Helicobacter</taxon>
    </lineage>
</organism>
<accession>E7AAS3</accession>
<dbReference type="Proteomes" id="UP000007934">
    <property type="component" value="Chromosome"/>
</dbReference>
<dbReference type="InterPro" id="IPR037066">
    <property type="entry name" value="Plug_dom_sf"/>
</dbReference>
<reference evidence="3 4" key="1">
    <citation type="journal article" date="2011" name="Genome Biol. Evol.">
        <title>Comparative whole genome sequence analysis of the carcinogenic bacterial model pathogen Helicobacter felis.</title>
        <authorList>
            <person name="Arnold I.C."/>
            <person name="Zigova Z."/>
            <person name="Holden M."/>
            <person name="Lawley T.D."/>
            <person name="Rad R."/>
            <person name="Dougan G."/>
            <person name="Falkow S."/>
            <person name="Bentley S.D."/>
            <person name="Muller A."/>
        </authorList>
    </citation>
    <scope>NUCLEOTIDE SEQUENCE [LARGE SCALE GENOMIC DNA]</scope>
    <source>
        <strain evidence="4">ATCC 49179 / CCUG 28539 / NCTC 12436 / CS1</strain>
    </source>
</reference>
<evidence type="ECO:0000313" key="4">
    <source>
        <dbReference type="Proteomes" id="UP000007934"/>
    </source>
</evidence>
<evidence type="ECO:0000313" key="3">
    <source>
        <dbReference type="EMBL" id="CBY82744.1"/>
    </source>
</evidence>
<feature type="region of interest" description="Disordered" evidence="1">
    <location>
        <begin position="27"/>
        <end position="62"/>
    </location>
</feature>
<evidence type="ECO:0000256" key="1">
    <source>
        <dbReference type="SAM" id="MobiDB-lite"/>
    </source>
</evidence>
<dbReference type="eggNOG" id="COG1629">
    <property type="taxonomic scope" value="Bacteria"/>
</dbReference>